<evidence type="ECO:0000256" key="5">
    <source>
        <dbReference type="ARBA" id="ARBA00023237"/>
    </source>
</evidence>
<keyword evidence="12" id="KW-1185">Reference proteome</keyword>
<feature type="chain" id="PRO_5045560068" description="Peptidoglycan-associated lipoprotein" evidence="9">
    <location>
        <begin position="25"/>
        <end position="188"/>
    </location>
</feature>
<dbReference type="PROSITE" id="PS51123">
    <property type="entry name" value="OMPA_2"/>
    <property type="match status" value="1"/>
</dbReference>
<keyword evidence="5 8" id="KW-0998">Cell outer membrane</keyword>
<dbReference type="RefSeq" id="WP_214175427.1">
    <property type="nucleotide sequence ID" value="NZ_JAHCVK010000003.1"/>
</dbReference>
<organism evidence="11 12">
    <name type="scientific">Geomobilimonas luticola</name>
    <dbReference type="NCBI Taxonomy" id="1114878"/>
    <lineage>
        <taxon>Bacteria</taxon>
        <taxon>Pseudomonadati</taxon>
        <taxon>Thermodesulfobacteriota</taxon>
        <taxon>Desulfuromonadia</taxon>
        <taxon>Geobacterales</taxon>
        <taxon>Geobacteraceae</taxon>
        <taxon>Geomobilimonas</taxon>
    </lineage>
</organism>
<evidence type="ECO:0000256" key="3">
    <source>
        <dbReference type="ARBA" id="ARBA00023136"/>
    </source>
</evidence>
<dbReference type="PRINTS" id="PR01021">
    <property type="entry name" value="OMPADOMAIN"/>
</dbReference>
<dbReference type="InterPro" id="IPR036737">
    <property type="entry name" value="OmpA-like_sf"/>
</dbReference>
<sequence>MYKHTVSLLLAVSSLMIFFGGCSKSDMVKKEEPVVPVANVAGTVKTESASKKPAIQSSKDSIVSETVNPITNAGELKAALENIYFDFDAHVLSPQARETLAKNSEMIKNDSAINVRIEGNCDERGSDDYNLALGEKRAKAAMQYLMTLGISEKRLSVISYGKEKPVVAGHDEASWAKNRRDDFVITSK</sequence>
<comment type="caution">
    <text evidence="11">The sequence shown here is derived from an EMBL/GenBank/DDBJ whole genome shotgun (WGS) entry which is preliminary data.</text>
</comment>
<evidence type="ECO:0000256" key="1">
    <source>
        <dbReference type="ARBA" id="ARBA00022618"/>
    </source>
</evidence>
<dbReference type="InterPro" id="IPR050330">
    <property type="entry name" value="Bact_OuterMem_StrucFunc"/>
</dbReference>
<evidence type="ECO:0000256" key="8">
    <source>
        <dbReference type="HAMAP-Rule" id="MF_02204"/>
    </source>
</evidence>
<gene>
    <name evidence="8 11" type="primary">pal</name>
    <name evidence="11" type="ORF">KI810_10220</name>
</gene>
<protein>
    <recommendedName>
        <fullName evidence="8">Peptidoglycan-associated lipoprotein</fullName>
        <shortName evidence="8">PAL</shortName>
    </recommendedName>
</protein>
<dbReference type="EMBL" id="JAHCVK010000003">
    <property type="protein sequence ID" value="MBT0653430.1"/>
    <property type="molecule type" value="Genomic_DNA"/>
</dbReference>
<keyword evidence="4 8" id="KW-0564">Palmitate</keyword>
<dbReference type="InterPro" id="IPR039001">
    <property type="entry name" value="Pal"/>
</dbReference>
<dbReference type="InterPro" id="IPR006665">
    <property type="entry name" value="OmpA-like"/>
</dbReference>
<evidence type="ECO:0000256" key="4">
    <source>
        <dbReference type="ARBA" id="ARBA00023139"/>
    </source>
</evidence>
<dbReference type="Proteomes" id="UP000756860">
    <property type="component" value="Unassembled WGS sequence"/>
</dbReference>
<dbReference type="InterPro" id="IPR014169">
    <property type="entry name" value="Pal_lipo_C"/>
</dbReference>
<accession>A0ABS5SDI3</accession>
<evidence type="ECO:0000259" key="10">
    <source>
        <dbReference type="PROSITE" id="PS51123"/>
    </source>
</evidence>
<evidence type="ECO:0000256" key="6">
    <source>
        <dbReference type="ARBA" id="ARBA00023288"/>
    </source>
</evidence>
<dbReference type="SUPFAM" id="SSF103088">
    <property type="entry name" value="OmpA-like"/>
    <property type="match status" value="1"/>
</dbReference>
<evidence type="ECO:0000256" key="7">
    <source>
        <dbReference type="ARBA" id="ARBA00023306"/>
    </source>
</evidence>
<dbReference type="HAMAP" id="MF_02204">
    <property type="entry name" value="Pal"/>
    <property type="match status" value="1"/>
</dbReference>
<evidence type="ECO:0000313" key="12">
    <source>
        <dbReference type="Proteomes" id="UP000756860"/>
    </source>
</evidence>
<dbReference type="Gene3D" id="3.30.1330.60">
    <property type="entry name" value="OmpA-like domain"/>
    <property type="match status" value="1"/>
</dbReference>
<keyword evidence="3 8" id="KW-0472">Membrane</keyword>
<name>A0ABS5SDI3_9BACT</name>
<keyword evidence="7" id="KW-0131">Cell cycle</keyword>
<dbReference type="PANTHER" id="PTHR30329">
    <property type="entry name" value="STATOR ELEMENT OF FLAGELLAR MOTOR COMPLEX"/>
    <property type="match status" value="1"/>
</dbReference>
<proteinExistence type="inferred from homology"/>
<evidence type="ECO:0000256" key="2">
    <source>
        <dbReference type="ARBA" id="ARBA00022729"/>
    </source>
</evidence>
<evidence type="ECO:0000256" key="9">
    <source>
        <dbReference type="SAM" id="SignalP"/>
    </source>
</evidence>
<dbReference type="Pfam" id="PF00691">
    <property type="entry name" value="OmpA"/>
    <property type="match status" value="1"/>
</dbReference>
<reference evidence="11 12" key="1">
    <citation type="submission" date="2021-05" db="EMBL/GenBank/DDBJ databases">
        <title>The draft genome of Geobacter luticola JCM 17780.</title>
        <authorList>
            <person name="Xu Z."/>
            <person name="Masuda Y."/>
            <person name="Itoh H."/>
            <person name="Senoo K."/>
        </authorList>
    </citation>
    <scope>NUCLEOTIDE SEQUENCE [LARGE SCALE GENOMIC DNA]</scope>
    <source>
        <strain evidence="11 12">JCM 17780</strain>
    </source>
</reference>
<dbReference type="PANTHER" id="PTHR30329:SF21">
    <property type="entry name" value="LIPOPROTEIN YIAD-RELATED"/>
    <property type="match status" value="1"/>
</dbReference>
<comment type="subcellular location">
    <subcellularLocation>
        <location evidence="8">Cell outer membrane</location>
        <topology evidence="8">Lipid-anchor</topology>
    </subcellularLocation>
</comment>
<feature type="signal peptide" evidence="9">
    <location>
        <begin position="1"/>
        <end position="24"/>
    </location>
</feature>
<keyword evidence="2 8" id="KW-0732">Signal</keyword>
<feature type="domain" description="OmpA-like" evidence="10">
    <location>
        <begin position="72"/>
        <end position="188"/>
    </location>
</feature>
<comment type="similarity">
    <text evidence="8">Belongs to the Pal lipoprotein family.</text>
</comment>
<dbReference type="CDD" id="cd07185">
    <property type="entry name" value="OmpA_C-like"/>
    <property type="match status" value="1"/>
</dbReference>
<dbReference type="InterPro" id="IPR006664">
    <property type="entry name" value="OMP_bac"/>
</dbReference>
<dbReference type="NCBIfam" id="TIGR02802">
    <property type="entry name" value="Pal_lipo"/>
    <property type="match status" value="1"/>
</dbReference>
<dbReference type="PROSITE" id="PS51257">
    <property type="entry name" value="PROKAR_LIPOPROTEIN"/>
    <property type="match status" value="1"/>
</dbReference>
<evidence type="ECO:0000313" key="11">
    <source>
        <dbReference type="EMBL" id="MBT0653430.1"/>
    </source>
</evidence>
<keyword evidence="1" id="KW-0132">Cell division</keyword>
<keyword evidence="6 8" id="KW-0449">Lipoprotein</keyword>